<dbReference type="UniPathway" id="UPA00074">
    <property type="reaction ID" value="UER00133"/>
</dbReference>
<dbReference type="InterPro" id="IPR002695">
    <property type="entry name" value="PurH-like"/>
</dbReference>
<dbReference type="GO" id="GO:0004643">
    <property type="term" value="F:phosphoribosylaminoimidazolecarboxamide formyltransferase activity"/>
    <property type="evidence" value="ECO:0007669"/>
    <property type="project" value="UniProtKB-UniRule"/>
</dbReference>
<dbReference type="InterPro" id="IPR036914">
    <property type="entry name" value="MGS-like_dom_sf"/>
</dbReference>
<dbReference type="PANTHER" id="PTHR11692">
    <property type="entry name" value="BIFUNCTIONAL PURINE BIOSYNTHESIS PROTEIN PURH"/>
    <property type="match status" value="1"/>
</dbReference>
<dbReference type="EC" id="3.5.4.10" evidence="10"/>
<sequence length="538" mass="59611">MQSLPIKELPCKNVPIKTALLSVYDKRGIVDFARALHERGIQLISTGGTYNLIMTEKIPVMNISDFTEFPEIMDGRVKTLHPKVYGGLLCIRDDENHIITMNEHDLQEIDLVVSNLYPFEKICREQSDYQLIIENIDIGGPTMIRAAAKNHAYVTVLTDPEDYPQFLSELNENNGGTVYNFRQKMAAKAFARTALYDTMIFNWFENFSNINPSRDYTIGGHLLQEMRYGENPHQKAAFYATGEHRPGVTTAVSVQGKQLSYNNINDADAAYELVAEFHPSLEPACVIVKHSNPCGVAVALTCVEAYRRALACDPISAFGGVVAFNCDLDAETAREVVKLFTEVIIAPVISKEAKEIFAEKPNIRLLEVGGLPDPHSLGTLVKTVAGGFLIQTRDNSILEDQKFEIVTKRFPTRQEIEDMKIAFRVVKHVKSNAIVYVKEKCTVGIGAGQMSRVDSARIAGMKAKEASRVMGLKESLTLGAVVASDAFYPFADGLLEAIKIGVTAVIQPGGSMRDSEVIEMADNHNIAMIFTGIRNFRH</sequence>
<dbReference type="SMART" id="SM00851">
    <property type="entry name" value="MGS"/>
    <property type="match status" value="1"/>
</dbReference>
<dbReference type="SUPFAM" id="SSF52335">
    <property type="entry name" value="Methylglyoxal synthase-like"/>
    <property type="match status" value="1"/>
</dbReference>
<dbReference type="Gene3D" id="3.40.50.1380">
    <property type="entry name" value="Methylglyoxal synthase-like domain"/>
    <property type="match status" value="1"/>
</dbReference>
<keyword evidence="5 10" id="KW-0658">Purine biosynthesis</keyword>
<comment type="similarity">
    <text evidence="3 10">Belongs to the PurH family.</text>
</comment>
<dbReference type="RefSeq" id="WP_015273649.1">
    <property type="nucleotide sequence ID" value="NC_019907.1"/>
</dbReference>
<accession>L0EUJ0</accession>
<evidence type="ECO:0000256" key="4">
    <source>
        <dbReference type="ARBA" id="ARBA00022679"/>
    </source>
</evidence>
<comment type="pathway">
    <text evidence="2 10">Purine metabolism; IMP biosynthesis via de novo pathway; 5-formamido-1-(5-phospho-D-ribosyl)imidazole-4-carboxamide from 5-amino-1-(5-phospho-D-ribosyl)imidazole-4-carboxamide (10-formyl THF route): step 1/1.</text>
</comment>
<dbReference type="Pfam" id="PF01808">
    <property type="entry name" value="AICARFT_IMPCHas"/>
    <property type="match status" value="1"/>
</dbReference>
<dbReference type="FunFam" id="3.40.50.1380:FF:000001">
    <property type="entry name" value="Bifunctional purine biosynthesis protein PurH"/>
    <property type="match status" value="1"/>
</dbReference>
<dbReference type="PATRIC" id="fig|1215343.11.peg.1271"/>
<dbReference type="HOGENOM" id="CLU_016316_5_2_5"/>
<keyword evidence="4 10" id="KW-0808">Transferase</keyword>
<dbReference type="FunFam" id="3.40.140.20:FF:000001">
    <property type="entry name" value="Bifunctional purine biosynthesis protein PurH"/>
    <property type="match status" value="1"/>
</dbReference>
<proteinExistence type="inferred from homology"/>
<dbReference type="AlphaFoldDB" id="L0EUJ0"/>
<keyword evidence="13" id="KW-1185">Reference proteome</keyword>
<dbReference type="NCBIfam" id="NF002049">
    <property type="entry name" value="PRK00881.1"/>
    <property type="match status" value="1"/>
</dbReference>
<dbReference type="SMART" id="SM00798">
    <property type="entry name" value="AICARFT_IMPCHas"/>
    <property type="match status" value="1"/>
</dbReference>
<dbReference type="EMBL" id="CP003789">
    <property type="protein sequence ID" value="AGA65224.1"/>
    <property type="molecule type" value="Genomic_DNA"/>
</dbReference>
<evidence type="ECO:0000256" key="7">
    <source>
        <dbReference type="ARBA" id="ARBA00023268"/>
    </source>
</evidence>
<gene>
    <name evidence="10" type="primary">purH</name>
    <name evidence="12" type="ordered locus">B488_12320</name>
</gene>
<dbReference type="FunFam" id="3.40.140.20:FF:000002">
    <property type="entry name" value="Bifunctional purine biosynthesis protein PurH"/>
    <property type="match status" value="1"/>
</dbReference>
<evidence type="ECO:0000313" key="13">
    <source>
        <dbReference type="Proteomes" id="UP000010799"/>
    </source>
</evidence>
<dbReference type="GO" id="GO:0005829">
    <property type="term" value="C:cytosol"/>
    <property type="evidence" value="ECO:0007669"/>
    <property type="project" value="TreeGrafter"/>
</dbReference>
<comment type="domain">
    <text evidence="10">The IMP cyclohydrolase activity resides in the N-terminal region.</text>
</comment>
<evidence type="ECO:0000259" key="11">
    <source>
        <dbReference type="PROSITE" id="PS51855"/>
    </source>
</evidence>
<evidence type="ECO:0000313" key="12">
    <source>
        <dbReference type="EMBL" id="AGA65224.1"/>
    </source>
</evidence>
<evidence type="ECO:0000256" key="8">
    <source>
        <dbReference type="ARBA" id="ARBA00050488"/>
    </source>
</evidence>
<dbReference type="KEGG" id="lcc:B488_12320"/>
<dbReference type="PROSITE" id="PS51855">
    <property type="entry name" value="MGS"/>
    <property type="match status" value="1"/>
</dbReference>
<protein>
    <recommendedName>
        <fullName evidence="10">Bifunctional purine biosynthesis protein PurH</fullName>
    </recommendedName>
    <domain>
        <recommendedName>
            <fullName evidence="10">Phosphoribosylaminoimidazolecarboxamide formyltransferase</fullName>
            <ecNumber evidence="10">2.1.2.3</ecNumber>
        </recommendedName>
        <alternativeName>
            <fullName evidence="10">AICAR transformylase</fullName>
        </alternativeName>
    </domain>
    <domain>
        <recommendedName>
            <fullName evidence="10">IMP cyclohydrolase</fullName>
            <ecNumber evidence="10">3.5.4.10</ecNumber>
        </recommendedName>
        <alternativeName>
            <fullName evidence="10">ATIC</fullName>
        </alternativeName>
        <alternativeName>
            <fullName evidence="10">IMP synthase</fullName>
        </alternativeName>
        <alternativeName>
            <fullName evidence="10">Inosinicase</fullName>
        </alternativeName>
    </domain>
</protein>
<keyword evidence="7 10" id="KW-0511">Multifunctional enzyme</keyword>
<dbReference type="NCBIfam" id="TIGR00355">
    <property type="entry name" value="purH"/>
    <property type="match status" value="1"/>
</dbReference>
<reference evidence="12 13" key="1">
    <citation type="journal article" date="2012" name="Stand. Genomic Sci.">
        <title>Complete genome sequence of Liberibacter crescens BT-1.</title>
        <authorList>
            <person name="Leonard M.T."/>
            <person name="Fagen J.R."/>
            <person name="Davis-Richardson A.G."/>
            <person name="Davis M.J."/>
            <person name="Triplett E.W."/>
        </authorList>
    </citation>
    <scope>NUCLEOTIDE SEQUENCE [LARGE SCALE GENOMIC DNA]</scope>
    <source>
        <strain evidence="12 13">BT-1</strain>
    </source>
</reference>
<dbReference type="Pfam" id="PF02142">
    <property type="entry name" value="MGS"/>
    <property type="match status" value="1"/>
</dbReference>
<dbReference type="InterPro" id="IPR016193">
    <property type="entry name" value="Cytidine_deaminase-like"/>
</dbReference>
<dbReference type="PIRSF" id="PIRSF000414">
    <property type="entry name" value="AICARFT_IMPCHas"/>
    <property type="match status" value="1"/>
</dbReference>
<dbReference type="STRING" id="1215343.B488_12320"/>
<evidence type="ECO:0000256" key="5">
    <source>
        <dbReference type="ARBA" id="ARBA00022755"/>
    </source>
</evidence>
<name>L0EUJ0_LIBCB</name>
<comment type="catalytic activity">
    <reaction evidence="8 10">
        <text>(6R)-10-formyltetrahydrofolate + 5-amino-1-(5-phospho-beta-D-ribosyl)imidazole-4-carboxamide = 5-formamido-1-(5-phospho-D-ribosyl)imidazole-4-carboxamide + (6S)-5,6,7,8-tetrahydrofolate</text>
        <dbReference type="Rhea" id="RHEA:22192"/>
        <dbReference type="ChEBI" id="CHEBI:57453"/>
        <dbReference type="ChEBI" id="CHEBI:58467"/>
        <dbReference type="ChEBI" id="CHEBI:58475"/>
        <dbReference type="ChEBI" id="CHEBI:195366"/>
        <dbReference type="EC" id="2.1.2.3"/>
    </reaction>
</comment>
<dbReference type="InterPro" id="IPR024051">
    <property type="entry name" value="AICAR_Tfase_dup_dom_sf"/>
</dbReference>
<organism evidence="12 13">
    <name type="scientific">Liberibacter crescens (strain BT-1)</name>
    <dbReference type="NCBI Taxonomy" id="1215343"/>
    <lineage>
        <taxon>Bacteria</taxon>
        <taxon>Pseudomonadati</taxon>
        <taxon>Pseudomonadota</taxon>
        <taxon>Alphaproteobacteria</taxon>
        <taxon>Hyphomicrobiales</taxon>
        <taxon>Rhizobiaceae</taxon>
        <taxon>Liberibacter</taxon>
    </lineage>
</organism>
<dbReference type="HAMAP" id="MF_00139">
    <property type="entry name" value="PurH"/>
    <property type="match status" value="1"/>
</dbReference>
<feature type="domain" description="MGS-like" evidence="11">
    <location>
        <begin position="7"/>
        <end position="158"/>
    </location>
</feature>
<dbReference type="EC" id="2.1.2.3" evidence="10"/>
<comment type="pathway">
    <text evidence="1 10">Purine metabolism; IMP biosynthesis via de novo pathway; IMP from 5-formamido-1-(5-phospho-D-ribosyl)imidazole-4-carboxamide: step 1/1.</text>
</comment>
<evidence type="ECO:0000256" key="1">
    <source>
        <dbReference type="ARBA" id="ARBA00004844"/>
    </source>
</evidence>
<comment type="catalytic activity">
    <reaction evidence="9 10">
        <text>IMP + H2O = 5-formamido-1-(5-phospho-D-ribosyl)imidazole-4-carboxamide</text>
        <dbReference type="Rhea" id="RHEA:18445"/>
        <dbReference type="ChEBI" id="CHEBI:15377"/>
        <dbReference type="ChEBI" id="CHEBI:58053"/>
        <dbReference type="ChEBI" id="CHEBI:58467"/>
        <dbReference type="EC" id="3.5.4.10"/>
    </reaction>
</comment>
<dbReference type="eggNOG" id="COG0138">
    <property type="taxonomic scope" value="Bacteria"/>
</dbReference>
<evidence type="ECO:0000256" key="3">
    <source>
        <dbReference type="ARBA" id="ARBA00007667"/>
    </source>
</evidence>
<dbReference type="Proteomes" id="UP000010799">
    <property type="component" value="Chromosome"/>
</dbReference>
<dbReference type="GO" id="GO:0006189">
    <property type="term" value="P:'de novo' IMP biosynthetic process"/>
    <property type="evidence" value="ECO:0007669"/>
    <property type="project" value="UniProtKB-UniRule"/>
</dbReference>
<keyword evidence="6 10" id="KW-0378">Hydrolase</keyword>
<evidence type="ECO:0000256" key="10">
    <source>
        <dbReference type="HAMAP-Rule" id="MF_00139"/>
    </source>
</evidence>
<evidence type="ECO:0000256" key="9">
    <source>
        <dbReference type="ARBA" id="ARBA00050687"/>
    </source>
</evidence>
<dbReference type="CDD" id="cd01421">
    <property type="entry name" value="IMPCH"/>
    <property type="match status" value="1"/>
</dbReference>
<dbReference type="SUPFAM" id="SSF53927">
    <property type="entry name" value="Cytidine deaminase-like"/>
    <property type="match status" value="1"/>
</dbReference>
<dbReference type="PANTHER" id="PTHR11692:SF0">
    <property type="entry name" value="BIFUNCTIONAL PURINE BIOSYNTHESIS PROTEIN ATIC"/>
    <property type="match status" value="1"/>
</dbReference>
<dbReference type="Gene3D" id="3.40.140.20">
    <property type="match status" value="2"/>
</dbReference>
<evidence type="ECO:0000256" key="2">
    <source>
        <dbReference type="ARBA" id="ARBA00004954"/>
    </source>
</evidence>
<evidence type="ECO:0000256" key="6">
    <source>
        <dbReference type="ARBA" id="ARBA00022801"/>
    </source>
</evidence>
<dbReference type="InterPro" id="IPR011607">
    <property type="entry name" value="MGS-like_dom"/>
</dbReference>
<dbReference type="GO" id="GO:0003937">
    <property type="term" value="F:IMP cyclohydrolase activity"/>
    <property type="evidence" value="ECO:0007669"/>
    <property type="project" value="UniProtKB-UniRule"/>
</dbReference>